<organism evidence="3 4">
    <name type="scientific">Rubroshorea leprosula</name>
    <dbReference type="NCBI Taxonomy" id="152421"/>
    <lineage>
        <taxon>Eukaryota</taxon>
        <taxon>Viridiplantae</taxon>
        <taxon>Streptophyta</taxon>
        <taxon>Embryophyta</taxon>
        <taxon>Tracheophyta</taxon>
        <taxon>Spermatophyta</taxon>
        <taxon>Magnoliopsida</taxon>
        <taxon>eudicotyledons</taxon>
        <taxon>Gunneridae</taxon>
        <taxon>Pentapetalae</taxon>
        <taxon>rosids</taxon>
        <taxon>malvids</taxon>
        <taxon>Malvales</taxon>
        <taxon>Dipterocarpaceae</taxon>
        <taxon>Rubroshorea</taxon>
    </lineage>
</organism>
<dbReference type="Proteomes" id="UP001054252">
    <property type="component" value="Unassembled WGS sequence"/>
</dbReference>
<dbReference type="GO" id="GO:0016104">
    <property type="term" value="P:triterpenoid biosynthetic process"/>
    <property type="evidence" value="ECO:0007669"/>
    <property type="project" value="InterPro"/>
</dbReference>
<keyword evidence="4" id="KW-1185">Reference proteome</keyword>
<dbReference type="GO" id="GO:0042300">
    <property type="term" value="F:beta-amyrin synthase activity"/>
    <property type="evidence" value="ECO:0007669"/>
    <property type="project" value="UniProtKB-ARBA"/>
</dbReference>
<evidence type="ECO:0000313" key="4">
    <source>
        <dbReference type="Proteomes" id="UP001054252"/>
    </source>
</evidence>
<dbReference type="InterPro" id="IPR018333">
    <property type="entry name" value="Squalene_cyclase"/>
</dbReference>
<dbReference type="PANTHER" id="PTHR11764">
    <property type="entry name" value="TERPENE CYCLASE/MUTASE FAMILY MEMBER"/>
    <property type="match status" value="1"/>
</dbReference>
<evidence type="ECO:0000256" key="1">
    <source>
        <dbReference type="ARBA" id="ARBA00023235"/>
    </source>
</evidence>
<accession>A0AAV5KQB0</accession>
<sequence>MWKLKIGEGVDGPYLYSTNNYVGRQTWEFDPDAGTPEERAQVEEVRQNFYRNHRQVKPCGDFPWRMQTTTRLGFKLTIAYWGMGSSLTRFRFPASMDNPNLAQQPPGGTWFMDELTTAISFFSTSWVLCELSLNLNELRQNRGVLKQAHVSNDFYLLESITPESSTSSSTVKGSSNHHSSSSYKSLSSEATPSDDEGSRVGNGIPTMTNMEESEPIMGVWENKPLVGKLDNIRKASQDFSIEISFTVVLHHDVVDNAAINKVARWKRLFIFVRDARMKRVNNELVAHMSEWRTAQTYMNYPTLVPSDVDLKNALLDYVEDEGLVDFKALVTLKQLAAFGFVDIANLYVEGEMNSMLERQHEQAQRSRGWRAKSSLHMHNCFLPRIHVDAKEKRWMLMTTCCLLCDVERALGSIQPLYVCLRSLQLRQLVELKLGMHSFVPLVYRQKVKSYVQENGGRVAMLKLMDATWGQTRELAEKCKRMFVEKASLEDEVNNLQSSVMANRVAAIESQANGLNN</sequence>
<protein>
    <recommendedName>
        <fullName evidence="5">Beta-amyrin synthase</fullName>
    </recommendedName>
</protein>
<dbReference type="GO" id="GO:0005811">
    <property type="term" value="C:lipid droplet"/>
    <property type="evidence" value="ECO:0007669"/>
    <property type="project" value="InterPro"/>
</dbReference>
<evidence type="ECO:0008006" key="5">
    <source>
        <dbReference type="Google" id="ProtNLM"/>
    </source>
</evidence>
<reference evidence="3 4" key="1">
    <citation type="journal article" date="2021" name="Commun. Biol.">
        <title>The genome of Shorea leprosula (Dipterocarpaceae) highlights the ecological relevance of drought in aseasonal tropical rainforests.</title>
        <authorList>
            <person name="Ng K.K.S."/>
            <person name="Kobayashi M.J."/>
            <person name="Fawcett J.A."/>
            <person name="Hatakeyama M."/>
            <person name="Paape T."/>
            <person name="Ng C.H."/>
            <person name="Ang C.C."/>
            <person name="Tnah L.H."/>
            <person name="Lee C.T."/>
            <person name="Nishiyama T."/>
            <person name="Sese J."/>
            <person name="O'Brien M.J."/>
            <person name="Copetti D."/>
            <person name="Mohd Noor M.I."/>
            <person name="Ong R.C."/>
            <person name="Putra M."/>
            <person name="Sireger I.Z."/>
            <person name="Indrioko S."/>
            <person name="Kosugi Y."/>
            <person name="Izuno A."/>
            <person name="Isagi Y."/>
            <person name="Lee S.L."/>
            <person name="Shimizu K.K."/>
        </authorList>
    </citation>
    <scope>NUCLEOTIDE SEQUENCE [LARGE SCALE GENOMIC DNA]</scope>
    <source>
        <strain evidence="3">214</strain>
    </source>
</reference>
<feature type="compositionally biased region" description="Low complexity" evidence="2">
    <location>
        <begin position="164"/>
        <end position="188"/>
    </location>
</feature>
<keyword evidence="1" id="KW-0413">Isomerase</keyword>
<dbReference type="InterPro" id="IPR008930">
    <property type="entry name" value="Terpenoid_cyclase/PrenylTrfase"/>
</dbReference>
<dbReference type="EMBL" id="BPVZ01000073">
    <property type="protein sequence ID" value="GKV26794.1"/>
    <property type="molecule type" value="Genomic_DNA"/>
</dbReference>
<name>A0AAV5KQB0_9ROSI</name>
<dbReference type="SUPFAM" id="SSF48239">
    <property type="entry name" value="Terpenoid cyclases/Protein prenyltransferases"/>
    <property type="match status" value="1"/>
</dbReference>
<gene>
    <name evidence="3" type="ORF">SLEP1_g36029</name>
</gene>
<dbReference type="AlphaFoldDB" id="A0AAV5KQB0"/>
<proteinExistence type="predicted"/>
<evidence type="ECO:0000256" key="2">
    <source>
        <dbReference type="SAM" id="MobiDB-lite"/>
    </source>
</evidence>
<comment type="caution">
    <text evidence="3">The sequence shown here is derived from an EMBL/GenBank/DDBJ whole genome shotgun (WGS) entry which is preliminary data.</text>
</comment>
<feature type="region of interest" description="Disordered" evidence="2">
    <location>
        <begin position="164"/>
        <end position="213"/>
    </location>
</feature>
<evidence type="ECO:0000313" key="3">
    <source>
        <dbReference type="EMBL" id="GKV26794.1"/>
    </source>
</evidence>
<dbReference type="PANTHER" id="PTHR11764:SF58">
    <property type="entry name" value="BETA-AMYRIN SYNTHASE-RELATED"/>
    <property type="match status" value="1"/>
</dbReference>